<dbReference type="Pfam" id="PF05175">
    <property type="entry name" value="MTS"/>
    <property type="match status" value="1"/>
</dbReference>
<reference evidence="4" key="1">
    <citation type="journal article" date="2013" name="Genetics">
        <title>The draft genome and transcriptome of Panagrellus redivivus are shaped by the harsh demands of a free-living lifestyle.</title>
        <authorList>
            <person name="Srinivasan J."/>
            <person name="Dillman A.R."/>
            <person name="Macchietto M.G."/>
            <person name="Heikkinen L."/>
            <person name="Lakso M."/>
            <person name="Fracchia K.M."/>
            <person name="Antoshechkin I."/>
            <person name="Mortazavi A."/>
            <person name="Wong G."/>
            <person name="Sternberg P.W."/>
        </authorList>
    </citation>
    <scope>NUCLEOTIDE SEQUENCE [LARGE SCALE GENOMIC DNA]</scope>
    <source>
        <strain evidence="4">MT8872</strain>
    </source>
</reference>
<dbReference type="Proteomes" id="UP000492821">
    <property type="component" value="Unassembled WGS sequence"/>
</dbReference>
<keyword evidence="4" id="KW-1185">Reference proteome</keyword>
<name>A0A7E4VQG9_PANRE</name>
<dbReference type="PRINTS" id="PR00507">
    <property type="entry name" value="N12N6MTFRASE"/>
</dbReference>
<dbReference type="PANTHER" id="PTHR23290:SF0">
    <property type="entry name" value="RRNA N6-ADENOSINE-METHYLTRANSFERASE METTL5"/>
    <property type="match status" value="1"/>
</dbReference>
<dbReference type="SUPFAM" id="SSF53335">
    <property type="entry name" value="S-adenosyl-L-methionine-dependent methyltransferases"/>
    <property type="match status" value="1"/>
</dbReference>
<dbReference type="CDD" id="cd02440">
    <property type="entry name" value="AdoMet_MTases"/>
    <property type="match status" value="1"/>
</dbReference>
<dbReference type="InterPro" id="IPR029063">
    <property type="entry name" value="SAM-dependent_MTases_sf"/>
</dbReference>
<dbReference type="PROSITE" id="PS00092">
    <property type="entry name" value="N6_MTASE"/>
    <property type="match status" value="1"/>
</dbReference>
<proteinExistence type="inferred from homology"/>
<evidence type="ECO:0000313" key="4">
    <source>
        <dbReference type="Proteomes" id="UP000492821"/>
    </source>
</evidence>
<evidence type="ECO:0000256" key="2">
    <source>
        <dbReference type="ARBA" id="ARBA00041374"/>
    </source>
</evidence>
<dbReference type="GO" id="GO:0003676">
    <property type="term" value="F:nucleic acid binding"/>
    <property type="evidence" value="ECO:0007669"/>
    <property type="project" value="InterPro"/>
</dbReference>
<comment type="similarity">
    <text evidence="1">Belongs to the methyltransferase superfamily. PrmA family.</text>
</comment>
<dbReference type="PANTHER" id="PTHR23290">
    <property type="entry name" value="RRNA N6-ADENOSINE-METHYLTRANSFERASE METTL5"/>
    <property type="match status" value="1"/>
</dbReference>
<reference evidence="5" key="2">
    <citation type="submission" date="2020-10" db="UniProtKB">
        <authorList>
            <consortium name="WormBaseParasite"/>
        </authorList>
    </citation>
    <scope>IDENTIFICATION</scope>
</reference>
<dbReference type="WBParaSite" id="Pan_g2393.t1">
    <property type="protein sequence ID" value="Pan_g2393.t1"/>
    <property type="gene ID" value="Pan_g2393"/>
</dbReference>
<evidence type="ECO:0000313" key="5">
    <source>
        <dbReference type="WBParaSite" id="Pan_g2393.t1"/>
    </source>
</evidence>
<sequence>MGLSSRELKQVKMALSSVPDFTKPKQSLEQYVTSVDMAIDIMNFIEDEIGLSEKKVLDLGCGTGMLAMAASAFGAESVLGVDIDPDVLEVARENVDEDEEDVEFEEHNVLTMDLDEKAFDVVITNPPFGTKDNAHIDSGFILTALRHLAPSGRVYSLHKSSCTDGIIKKFTKKFPIIKATPAATLNWQLKNTYKHHKQKTVDIQVTLVEWFIEENAKSDEREALVNFAKGFAAHMGEADPLV</sequence>
<accession>A0A7E4VQG9</accession>
<evidence type="ECO:0000259" key="3">
    <source>
        <dbReference type="Pfam" id="PF05175"/>
    </source>
</evidence>
<dbReference type="InterPro" id="IPR002052">
    <property type="entry name" value="DNA_methylase_N6_adenine_CS"/>
</dbReference>
<feature type="domain" description="Methyltransferase small" evidence="3">
    <location>
        <begin position="52"/>
        <end position="156"/>
    </location>
</feature>
<dbReference type="AlphaFoldDB" id="A0A7E4VQG9"/>
<dbReference type="GO" id="GO:0008988">
    <property type="term" value="F:rRNA (adenine-N6-)-methyltransferase activity"/>
    <property type="evidence" value="ECO:0007669"/>
    <property type="project" value="TreeGrafter"/>
</dbReference>
<protein>
    <recommendedName>
        <fullName evidence="2">Methyltransferase-like protein 5</fullName>
    </recommendedName>
</protein>
<organism evidence="4 5">
    <name type="scientific">Panagrellus redivivus</name>
    <name type="common">Microworm</name>
    <dbReference type="NCBI Taxonomy" id="6233"/>
    <lineage>
        <taxon>Eukaryota</taxon>
        <taxon>Metazoa</taxon>
        <taxon>Ecdysozoa</taxon>
        <taxon>Nematoda</taxon>
        <taxon>Chromadorea</taxon>
        <taxon>Rhabditida</taxon>
        <taxon>Tylenchina</taxon>
        <taxon>Panagrolaimomorpha</taxon>
        <taxon>Panagrolaimoidea</taxon>
        <taxon>Panagrolaimidae</taxon>
        <taxon>Panagrellus</taxon>
    </lineage>
</organism>
<dbReference type="InterPro" id="IPR007848">
    <property type="entry name" value="Small_mtfrase_dom"/>
</dbReference>
<evidence type="ECO:0000256" key="1">
    <source>
        <dbReference type="ARBA" id="ARBA00009741"/>
    </source>
</evidence>
<dbReference type="Gene3D" id="3.40.50.150">
    <property type="entry name" value="Vaccinia Virus protein VP39"/>
    <property type="match status" value="1"/>
</dbReference>
<dbReference type="InterPro" id="IPR051720">
    <property type="entry name" value="rRNA_MeTrfase/Polyamine_Synth"/>
</dbReference>